<dbReference type="Pfam" id="PF22936">
    <property type="entry name" value="Pol_BBD"/>
    <property type="match status" value="1"/>
</dbReference>
<feature type="region of interest" description="Disordered" evidence="5">
    <location>
        <begin position="141"/>
        <end position="174"/>
    </location>
</feature>
<dbReference type="GO" id="GO:0003676">
    <property type="term" value="F:nucleic acid binding"/>
    <property type="evidence" value="ECO:0007669"/>
    <property type="project" value="InterPro"/>
</dbReference>
<dbReference type="Pfam" id="PF13041">
    <property type="entry name" value="PPR_2"/>
    <property type="match status" value="3"/>
</dbReference>
<protein>
    <submittedName>
        <fullName evidence="9">Pentatricopeptide repeat-containing protein, chloroplastic</fullName>
    </submittedName>
</protein>
<evidence type="ECO:0000256" key="3">
    <source>
        <dbReference type="ARBA" id="ARBA00022750"/>
    </source>
</evidence>
<dbReference type="InterPro" id="IPR036397">
    <property type="entry name" value="RNaseH_sf"/>
</dbReference>
<dbReference type="Pfam" id="PF13976">
    <property type="entry name" value="gag_pre-integrs"/>
    <property type="match status" value="1"/>
</dbReference>
<dbReference type="InterPro" id="IPR054722">
    <property type="entry name" value="PolX-like_BBD"/>
</dbReference>
<dbReference type="InterPro" id="IPR050667">
    <property type="entry name" value="PPR-containing_protein"/>
</dbReference>
<dbReference type="InterPro" id="IPR012337">
    <property type="entry name" value="RNaseH-like_sf"/>
</dbReference>
<evidence type="ECO:0000256" key="2">
    <source>
        <dbReference type="ARBA" id="ARBA00022737"/>
    </source>
</evidence>
<dbReference type="EMBL" id="QGNW01001803">
    <property type="protein sequence ID" value="RVW30296.1"/>
    <property type="molecule type" value="Genomic_DNA"/>
</dbReference>
<feature type="repeat" description="PPR" evidence="4">
    <location>
        <begin position="979"/>
        <end position="1013"/>
    </location>
</feature>
<dbReference type="Gene3D" id="1.25.40.10">
    <property type="entry name" value="Tetratricopeptide repeat domain"/>
    <property type="match status" value="2"/>
</dbReference>
<keyword evidence="3" id="KW-0645">Protease</keyword>
<name>A0A438D4E5_VITVI</name>
<feature type="compositionally biased region" description="Polar residues" evidence="5">
    <location>
        <begin position="146"/>
        <end position="158"/>
    </location>
</feature>
<dbReference type="InterPro" id="IPR043502">
    <property type="entry name" value="DNA/RNA_pol_sf"/>
</dbReference>
<dbReference type="Pfam" id="PF07727">
    <property type="entry name" value="RVT_2"/>
    <property type="match status" value="1"/>
</dbReference>
<feature type="region of interest" description="Disordered" evidence="5">
    <location>
        <begin position="1101"/>
        <end position="1128"/>
    </location>
</feature>
<comment type="similarity">
    <text evidence="1">Belongs to the PPR family. P subfamily.</text>
</comment>
<reference evidence="9 10" key="1">
    <citation type="journal article" date="2018" name="PLoS Genet.">
        <title>Population sequencing reveals clonal diversity and ancestral inbreeding in the grapevine cultivar Chardonnay.</title>
        <authorList>
            <person name="Roach M.J."/>
            <person name="Johnson D.L."/>
            <person name="Bohlmann J."/>
            <person name="van Vuuren H.J."/>
            <person name="Jones S.J."/>
            <person name="Pretorius I.S."/>
            <person name="Schmidt S.A."/>
            <person name="Borneman A.R."/>
        </authorList>
    </citation>
    <scope>NUCLEOTIDE SEQUENCE [LARGE SCALE GENOMIC DNA]</scope>
    <source>
        <strain evidence="10">cv. Chardonnay</strain>
        <tissue evidence="9">Leaf</tissue>
    </source>
</reference>
<dbReference type="GO" id="GO:0004190">
    <property type="term" value="F:aspartic-type endopeptidase activity"/>
    <property type="evidence" value="ECO:0007669"/>
    <property type="project" value="UniProtKB-KW"/>
</dbReference>
<feature type="repeat" description="PPR" evidence="4">
    <location>
        <begin position="822"/>
        <end position="856"/>
    </location>
</feature>
<evidence type="ECO:0000259" key="7">
    <source>
        <dbReference type="Pfam" id="PF13976"/>
    </source>
</evidence>
<dbReference type="InterPro" id="IPR011990">
    <property type="entry name" value="TPR-like_helical_dom_sf"/>
</dbReference>
<keyword evidence="2" id="KW-0677">Repeat</keyword>
<proteinExistence type="inferred from homology"/>
<dbReference type="InterPro" id="IPR043128">
    <property type="entry name" value="Rev_trsase/Diguanyl_cyclase"/>
</dbReference>
<comment type="caution">
    <text evidence="9">The sequence shown here is derived from an EMBL/GenBank/DDBJ whole genome shotgun (WGS) entry which is preliminary data.</text>
</comment>
<feature type="domain" description="Retrovirus-related Pol polyprotein from transposon TNT 1-94-like beta-barrel" evidence="8">
    <location>
        <begin position="203"/>
        <end position="276"/>
    </location>
</feature>
<dbReference type="SUPFAM" id="SSF56672">
    <property type="entry name" value="DNA/RNA polymerases"/>
    <property type="match status" value="1"/>
</dbReference>
<feature type="repeat" description="PPR" evidence="4">
    <location>
        <begin position="857"/>
        <end position="891"/>
    </location>
</feature>
<feature type="compositionally biased region" description="Acidic residues" evidence="5">
    <location>
        <begin position="1112"/>
        <end position="1128"/>
    </location>
</feature>
<dbReference type="InterPro" id="IPR013103">
    <property type="entry name" value="RVT_2"/>
</dbReference>
<dbReference type="PROSITE" id="PS51375">
    <property type="entry name" value="PPR"/>
    <property type="match status" value="4"/>
</dbReference>
<evidence type="ECO:0000313" key="10">
    <source>
        <dbReference type="Proteomes" id="UP000288805"/>
    </source>
</evidence>
<dbReference type="Proteomes" id="UP000288805">
    <property type="component" value="Unassembled WGS sequence"/>
</dbReference>
<organism evidence="9 10">
    <name type="scientific">Vitis vinifera</name>
    <name type="common">Grape</name>
    <dbReference type="NCBI Taxonomy" id="29760"/>
    <lineage>
        <taxon>Eukaryota</taxon>
        <taxon>Viridiplantae</taxon>
        <taxon>Streptophyta</taxon>
        <taxon>Embryophyta</taxon>
        <taxon>Tracheophyta</taxon>
        <taxon>Spermatophyta</taxon>
        <taxon>Magnoliopsida</taxon>
        <taxon>eudicotyledons</taxon>
        <taxon>Gunneridae</taxon>
        <taxon>Pentapetalae</taxon>
        <taxon>rosids</taxon>
        <taxon>Vitales</taxon>
        <taxon>Vitaceae</taxon>
        <taxon>Viteae</taxon>
        <taxon>Vitis</taxon>
    </lineage>
</organism>
<dbReference type="SUPFAM" id="SSF53098">
    <property type="entry name" value="Ribonuclease H-like"/>
    <property type="match status" value="1"/>
</dbReference>
<dbReference type="NCBIfam" id="TIGR00756">
    <property type="entry name" value="PPR"/>
    <property type="match status" value="4"/>
</dbReference>
<accession>A0A438D4E5</accession>
<feature type="domain" description="GAG-pre-integrase" evidence="7">
    <location>
        <begin position="309"/>
        <end position="350"/>
    </location>
</feature>
<dbReference type="Gene3D" id="3.10.10.10">
    <property type="entry name" value="HIV Type 1 Reverse Transcriptase, subunit A, domain 1"/>
    <property type="match status" value="1"/>
</dbReference>
<dbReference type="PANTHER" id="PTHR47939:SF1">
    <property type="entry name" value="OS04G0684500 PROTEIN"/>
    <property type="match status" value="1"/>
</dbReference>
<dbReference type="Gene3D" id="3.30.420.10">
    <property type="entry name" value="Ribonuclease H-like superfamily/Ribonuclease H"/>
    <property type="match status" value="1"/>
</dbReference>
<gene>
    <name evidence="9" type="primary">PPR4_0</name>
    <name evidence="9" type="ORF">CK203_094531</name>
</gene>
<feature type="repeat" description="PPR" evidence="4">
    <location>
        <begin position="892"/>
        <end position="926"/>
    </location>
</feature>
<dbReference type="InterPro" id="IPR025724">
    <property type="entry name" value="GAG-pre-integrase_dom"/>
</dbReference>
<evidence type="ECO:0000313" key="9">
    <source>
        <dbReference type="EMBL" id="RVW30296.1"/>
    </source>
</evidence>
<feature type="domain" description="Reverse transcriptase Ty1/copia-type" evidence="6">
    <location>
        <begin position="511"/>
        <end position="726"/>
    </location>
</feature>
<keyword evidence="3" id="KW-0378">Hydrolase</keyword>
<dbReference type="InterPro" id="IPR002885">
    <property type="entry name" value="PPR_rpt"/>
</dbReference>
<sequence length="1128" mass="125318">MATKNSIFTSVIPRTPTITSEKLIGSDNYLSWSASVELWFMGQGYEDHLVTPEDAIPDVDKDMDLSTYIGRIASLKEFLTLMPFTNGAEAQQIQTNKFFMVLTLIGLRPDLESVQDKILASPSVPSLDDVFARLLRLSSTQTLSTDGPSDSSVLASQTNSRGGHSGNRGRGQRPQCTYSTLASVAQTGNVSICFTQSPSLGSWILDSGASDHISSNKHLFSSITTTSALPIVTLANGSQTMAKGIGLTHPLPSRPLHSVLYAPECPFNFISISKITRTLNCSITFSDKSVILQDRSTGKTIGIGRESQGLYHLTSPSSPIICISTDAPLLIHNRLGHPSLSKFQKMVPRFFHFVGACVDNTREYFSTPFTSFMSQHGILHQSSCAHTPQQNGVVEPCYLINRMPSSILHDQIPHSLLFPTQPLYFLPPRVFGCTCFVPTLTLGQDKLSAKATKCIFLGYSRLQKDALSRPLQVYHRRHRTVAPPLSSVEVSDDSPPVPPISPTPALSSIDHLPIAIRKVGCRWVYTIKVGPDGLVDRLKARLVVKGYTQIYGCDYGDTFSLVAKIASVRSFLSMTAMCHWPLYQLDIKNAFLHGELLEEMYMEQPPGFVAQGESGLVYKLRRSLYGLKQSPQAWFGLFSSVVQEFGMFQSEADHSVFYHYNSSSQCIYLVVYVDDIVITGSDQEGIQRLKQHLFNHFQTKDLGKLKYFLGLEIAQSNSGVVMSQRKIGGASKRSWEISTTCRQTELPHITWLDISFLMSVEHQTKVCCMKTGVIPKLLVTQMQTGLVHPQIGVPPQGIVFLLEMEKAVEILDEMSLAGISPNEHTYTTIMHGYASLGDTGKAFEYFTKLKTEGLELDVYTYEALLKACCKSGRMQSALAVTREMSSQKIPRNTFVYNILIDGWARRGDVWEAAELMQQMKQEGVQPDIHTYTSFINALLQGWRHAGKPQQRGSKLDNMKGRNRATKTIQEMEVVGVKPNIKTYTTLIHGWARASLPEKALKCFQEMKSAGLKPDKAVYHCLMTSLLSRASVAEEYIYSGVVGICREMIECELTVDMGTAVHWSKCLRKIERTGGELTEALQKTFPPDWNSYNIHVNSDDELDVDDAYSGGETDIDDDDDDDDPGLSLW</sequence>
<evidence type="ECO:0000259" key="6">
    <source>
        <dbReference type="Pfam" id="PF07727"/>
    </source>
</evidence>
<dbReference type="Gene3D" id="3.30.70.270">
    <property type="match status" value="1"/>
</dbReference>
<keyword evidence="3" id="KW-0064">Aspartyl protease</keyword>
<dbReference type="PANTHER" id="PTHR47939">
    <property type="entry name" value="MEMBRANE-ASSOCIATED SALT-INDUCIBLE PROTEIN-LIKE"/>
    <property type="match status" value="1"/>
</dbReference>
<evidence type="ECO:0000256" key="5">
    <source>
        <dbReference type="SAM" id="MobiDB-lite"/>
    </source>
</evidence>
<evidence type="ECO:0000259" key="8">
    <source>
        <dbReference type="Pfam" id="PF22936"/>
    </source>
</evidence>
<evidence type="ECO:0000256" key="4">
    <source>
        <dbReference type="PROSITE-ProRule" id="PRU00708"/>
    </source>
</evidence>
<evidence type="ECO:0000256" key="1">
    <source>
        <dbReference type="ARBA" id="ARBA00007626"/>
    </source>
</evidence>
<dbReference type="AlphaFoldDB" id="A0A438D4E5"/>